<protein>
    <submittedName>
        <fullName evidence="1">Uncharacterized protein (DUF433 family)</fullName>
    </submittedName>
</protein>
<comment type="caution">
    <text evidence="1">The sequence shown here is derived from an EMBL/GenBank/DDBJ whole genome shotgun (WGS) entry which is preliminary data.</text>
</comment>
<proteinExistence type="predicted"/>
<dbReference type="EMBL" id="JABSWW010000001">
    <property type="protein sequence ID" value="NRT90094.1"/>
    <property type="molecule type" value="Genomic_DNA"/>
</dbReference>
<reference evidence="1" key="2">
    <citation type="journal article" date="2022" name="Nat. Biotechnol.">
        <title>Carbon-negative production of acetone and isopropanol by gas fermentation at industrial pilot scale.</title>
        <authorList>
            <person name="Liew F.E."/>
            <person name="Nogle R."/>
            <person name="Abdalla T."/>
            <person name="Rasor B.J."/>
            <person name="Canter C."/>
            <person name="Jensen R.O."/>
            <person name="Wang L."/>
            <person name="Strutz J."/>
            <person name="Chirania P."/>
            <person name="De Tissera S."/>
            <person name="Mueller A.P."/>
            <person name="Ruan Z."/>
            <person name="Gao A."/>
            <person name="Tran L."/>
            <person name="Engle N.L."/>
            <person name="Bromley J.C."/>
            <person name="Daniell J."/>
            <person name="Conrado R."/>
            <person name="Tschaplinski T.J."/>
            <person name="Giannone R.J."/>
            <person name="Hettich R.L."/>
            <person name="Karim A.S."/>
            <person name="Simpson S.D."/>
            <person name="Brown S.D."/>
            <person name="Leang C."/>
            <person name="Jewett M.C."/>
            <person name="Kopke M."/>
        </authorList>
    </citation>
    <scope>NUCLEOTIDE SEQUENCE</scope>
    <source>
        <strain evidence="1">DJ080</strain>
    </source>
</reference>
<gene>
    <name evidence="1" type="ORF">B0H41_003773</name>
</gene>
<name>A0AAX0B4E9_CLOBE</name>
<evidence type="ECO:0000313" key="2">
    <source>
        <dbReference type="Proteomes" id="UP001193748"/>
    </source>
</evidence>
<sequence>MENKLILKKPIMIDGEEAKEISYDFESLIGENLEEAFKEAIKSGHIISANYELDPVIGAMMFAEASNNAYMDVQRFGLADYSKAASLGREYFFKKLSDEESEKENALILSKPILVKGEEIKEINYDFDNLSGNSIEKVFNEATRSKYVVSSSYELDPIIGARMFAESANMEYIDIKRLSLADYAKAASCARDFFMQGLVGDQEENS</sequence>
<dbReference type="Proteomes" id="UP001193748">
    <property type="component" value="Unassembled WGS sequence"/>
</dbReference>
<reference evidence="1" key="1">
    <citation type="submission" date="2020-05" db="EMBL/GenBank/DDBJ databases">
        <authorList>
            <person name="Brown S."/>
            <person name="Huntemann M."/>
            <person name="Clum A."/>
            <person name="Spunde A."/>
            <person name="Palaniappan K."/>
            <person name="Ritter S."/>
            <person name="Mikhailova N."/>
            <person name="Chen I.-M."/>
            <person name="Stamatis D."/>
            <person name="Reddy T."/>
            <person name="O'Malley R."/>
            <person name="Daum C."/>
            <person name="Shapiro N."/>
            <person name="Ivanova N."/>
            <person name="Kyrpides N."/>
            <person name="Woyke T."/>
        </authorList>
    </citation>
    <scope>NUCLEOTIDE SEQUENCE</scope>
    <source>
        <strain evidence="1">DJ080</strain>
    </source>
</reference>
<organism evidence="1 2">
    <name type="scientific">Clostridium beijerinckii</name>
    <name type="common">Clostridium MP</name>
    <dbReference type="NCBI Taxonomy" id="1520"/>
    <lineage>
        <taxon>Bacteria</taxon>
        <taxon>Bacillati</taxon>
        <taxon>Bacillota</taxon>
        <taxon>Clostridia</taxon>
        <taxon>Eubacteriales</taxon>
        <taxon>Clostridiaceae</taxon>
        <taxon>Clostridium</taxon>
    </lineage>
</organism>
<dbReference type="RefSeq" id="WP_207716806.1">
    <property type="nucleotide sequence ID" value="NZ_JABSWW010000001.1"/>
</dbReference>
<dbReference type="AlphaFoldDB" id="A0AAX0B4E9"/>
<accession>A0AAX0B4E9</accession>
<evidence type="ECO:0000313" key="1">
    <source>
        <dbReference type="EMBL" id="NRT90094.1"/>
    </source>
</evidence>